<comment type="caution">
    <text evidence="2">The sequence shown here is derived from an EMBL/GenBank/DDBJ whole genome shotgun (WGS) entry which is preliminary data.</text>
</comment>
<proteinExistence type="predicted"/>
<dbReference type="Proteomes" id="UP001302126">
    <property type="component" value="Unassembled WGS sequence"/>
</dbReference>
<evidence type="ECO:0000313" key="2">
    <source>
        <dbReference type="EMBL" id="KAK4182232.1"/>
    </source>
</evidence>
<reference evidence="2" key="2">
    <citation type="submission" date="2023-05" db="EMBL/GenBank/DDBJ databases">
        <authorList>
            <consortium name="Lawrence Berkeley National Laboratory"/>
            <person name="Steindorff A."/>
            <person name="Hensen N."/>
            <person name="Bonometti L."/>
            <person name="Westerberg I."/>
            <person name="Brannstrom I.O."/>
            <person name="Guillou S."/>
            <person name="Cros-Aarteil S."/>
            <person name="Calhoun S."/>
            <person name="Haridas S."/>
            <person name="Kuo A."/>
            <person name="Mondo S."/>
            <person name="Pangilinan J."/>
            <person name="Riley R."/>
            <person name="Labutti K."/>
            <person name="Andreopoulos B."/>
            <person name="Lipzen A."/>
            <person name="Chen C."/>
            <person name="Yanf M."/>
            <person name="Daum C."/>
            <person name="Ng V."/>
            <person name="Clum A."/>
            <person name="Ohm R."/>
            <person name="Martin F."/>
            <person name="Silar P."/>
            <person name="Natvig D."/>
            <person name="Lalanne C."/>
            <person name="Gautier V."/>
            <person name="Ament-Velasquez S.L."/>
            <person name="Kruys A."/>
            <person name="Hutchinson M.I."/>
            <person name="Powell A.J."/>
            <person name="Barry K."/>
            <person name="Miller A.N."/>
            <person name="Grigoriev I.V."/>
            <person name="Debuchy R."/>
            <person name="Gladieux P."/>
            <person name="Thoren M.H."/>
            <person name="Johannesson H."/>
        </authorList>
    </citation>
    <scope>NUCLEOTIDE SEQUENCE</scope>
    <source>
        <strain evidence="2">PSN309</strain>
    </source>
</reference>
<dbReference type="Pfam" id="PF20150">
    <property type="entry name" value="2EXR"/>
    <property type="match status" value="1"/>
</dbReference>
<dbReference type="InterPro" id="IPR045518">
    <property type="entry name" value="2EXR"/>
</dbReference>
<feature type="domain" description="2EXR" evidence="1">
    <location>
        <begin position="20"/>
        <end position="121"/>
    </location>
</feature>
<evidence type="ECO:0000313" key="3">
    <source>
        <dbReference type="Proteomes" id="UP001302126"/>
    </source>
</evidence>
<sequence length="207" mass="24086">MSSWLSLPKKPNRAKAGTQFPQFANFPPEIRQLVWEACLPRRIIRWEDLTQWELQAAWCRDNLRRDSGEITQSALALFRHPVISWVNRESRYMAFLHRKCIDHLRDPRFGNAWFDPRTDTVLLNWPMSSVSRPKDSPQIRASLDETLKAGVTFGLGARLPHVSLMITAQGCMGFDCTPELFYDNLWPLVQHYASTKPMSWPFVARRT</sequence>
<dbReference type="PANTHER" id="PTHR35910:SF1">
    <property type="entry name" value="2EXR DOMAIN-CONTAINING PROTEIN"/>
    <property type="match status" value="1"/>
</dbReference>
<organism evidence="2 3">
    <name type="scientific">Podospora australis</name>
    <dbReference type="NCBI Taxonomy" id="1536484"/>
    <lineage>
        <taxon>Eukaryota</taxon>
        <taxon>Fungi</taxon>
        <taxon>Dikarya</taxon>
        <taxon>Ascomycota</taxon>
        <taxon>Pezizomycotina</taxon>
        <taxon>Sordariomycetes</taxon>
        <taxon>Sordariomycetidae</taxon>
        <taxon>Sordariales</taxon>
        <taxon>Podosporaceae</taxon>
        <taxon>Podospora</taxon>
    </lineage>
</organism>
<dbReference type="EMBL" id="MU864707">
    <property type="protein sequence ID" value="KAK4182232.1"/>
    <property type="molecule type" value="Genomic_DNA"/>
</dbReference>
<evidence type="ECO:0000259" key="1">
    <source>
        <dbReference type="Pfam" id="PF20150"/>
    </source>
</evidence>
<accession>A0AAN6WKV5</accession>
<protein>
    <recommendedName>
        <fullName evidence="1">2EXR domain-containing protein</fullName>
    </recommendedName>
</protein>
<reference evidence="2" key="1">
    <citation type="journal article" date="2023" name="Mol. Phylogenet. Evol.">
        <title>Genome-scale phylogeny and comparative genomics of the fungal order Sordariales.</title>
        <authorList>
            <person name="Hensen N."/>
            <person name="Bonometti L."/>
            <person name="Westerberg I."/>
            <person name="Brannstrom I.O."/>
            <person name="Guillou S."/>
            <person name="Cros-Aarteil S."/>
            <person name="Calhoun S."/>
            <person name="Haridas S."/>
            <person name="Kuo A."/>
            <person name="Mondo S."/>
            <person name="Pangilinan J."/>
            <person name="Riley R."/>
            <person name="LaButti K."/>
            <person name="Andreopoulos B."/>
            <person name="Lipzen A."/>
            <person name="Chen C."/>
            <person name="Yan M."/>
            <person name="Daum C."/>
            <person name="Ng V."/>
            <person name="Clum A."/>
            <person name="Steindorff A."/>
            <person name="Ohm R.A."/>
            <person name="Martin F."/>
            <person name="Silar P."/>
            <person name="Natvig D.O."/>
            <person name="Lalanne C."/>
            <person name="Gautier V."/>
            <person name="Ament-Velasquez S.L."/>
            <person name="Kruys A."/>
            <person name="Hutchinson M.I."/>
            <person name="Powell A.J."/>
            <person name="Barry K."/>
            <person name="Miller A.N."/>
            <person name="Grigoriev I.V."/>
            <person name="Debuchy R."/>
            <person name="Gladieux P."/>
            <person name="Hiltunen Thoren M."/>
            <person name="Johannesson H."/>
        </authorList>
    </citation>
    <scope>NUCLEOTIDE SEQUENCE</scope>
    <source>
        <strain evidence="2">PSN309</strain>
    </source>
</reference>
<gene>
    <name evidence="2" type="ORF">QBC35DRAFT_548714</name>
</gene>
<dbReference type="AlphaFoldDB" id="A0AAN6WKV5"/>
<keyword evidence="3" id="KW-1185">Reference proteome</keyword>
<dbReference type="PANTHER" id="PTHR35910">
    <property type="entry name" value="2EXR DOMAIN-CONTAINING PROTEIN"/>
    <property type="match status" value="1"/>
</dbReference>
<name>A0AAN6WKV5_9PEZI</name>